<feature type="non-terminal residue" evidence="2">
    <location>
        <position position="278"/>
    </location>
</feature>
<dbReference type="SUPFAM" id="SSF53474">
    <property type="entry name" value="alpha/beta-Hydrolases"/>
    <property type="match status" value="1"/>
</dbReference>
<feature type="domain" description="AB hydrolase-1" evidence="1">
    <location>
        <begin position="8"/>
        <end position="256"/>
    </location>
</feature>
<name>A0A381XR53_9ZZZZ</name>
<accession>A0A381XR53</accession>
<dbReference type="InterPro" id="IPR000639">
    <property type="entry name" value="Epox_hydrolase-like"/>
</dbReference>
<sequence>VDEGDGDPIIFFHGNPTSSYLYRHIISDLKGEYRCLAADMIGMGDSDKLDNSGHMTYTFQTHYEYLSTFIESLNIDKKITLVGQDWGGPLSIKWAREHPDRARGICYFETVISPIKSEQMGEDIRGLFMMLRSEKGDKKVLEENFFVEKMLGTDPIEPFSEEVMDIYRKPYLNQGEDRRPTLDWPRQIPIDREPIEVHEEVKANLSFMLENEIPKLLIIGNPGRLMGKKLIEFCRTFKNQKEATVKGNHFLQEESPKEIAAAINNWLKTIYLSELSSA</sequence>
<dbReference type="NCBIfam" id="NF002938">
    <property type="entry name" value="PRK03592.1"/>
    <property type="match status" value="1"/>
</dbReference>
<dbReference type="PANTHER" id="PTHR43798">
    <property type="entry name" value="MONOACYLGLYCEROL LIPASE"/>
    <property type="match status" value="1"/>
</dbReference>
<dbReference type="PRINTS" id="PR00412">
    <property type="entry name" value="EPOXHYDRLASE"/>
</dbReference>
<reference evidence="2" key="1">
    <citation type="submission" date="2018-05" db="EMBL/GenBank/DDBJ databases">
        <authorList>
            <person name="Lanie J.A."/>
            <person name="Ng W.-L."/>
            <person name="Kazmierczak K.M."/>
            <person name="Andrzejewski T.M."/>
            <person name="Davidsen T.M."/>
            <person name="Wayne K.J."/>
            <person name="Tettelin H."/>
            <person name="Glass J.I."/>
            <person name="Rusch D."/>
            <person name="Podicherti R."/>
            <person name="Tsui H.-C.T."/>
            <person name="Winkler M.E."/>
        </authorList>
    </citation>
    <scope>NUCLEOTIDE SEQUENCE</scope>
</reference>
<dbReference type="EMBL" id="UINC01016072">
    <property type="protein sequence ID" value="SVA67208.1"/>
    <property type="molecule type" value="Genomic_DNA"/>
</dbReference>
<evidence type="ECO:0000313" key="2">
    <source>
        <dbReference type="EMBL" id="SVA67208.1"/>
    </source>
</evidence>
<dbReference type="AlphaFoldDB" id="A0A381XR53"/>
<dbReference type="GO" id="GO:0016020">
    <property type="term" value="C:membrane"/>
    <property type="evidence" value="ECO:0007669"/>
    <property type="project" value="TreeGrafter"/>
</dbReference>
<dbReference type="GO" id="GO:0003824">
    <property type="term" value="F:catalytic activity"/>
    <property type="evidence" value="ECO:0007669"/>
    <property type="project" value="InterPro"/>
</dbReference>
<dbReference type="InterPro" id="IPR050266">
    <property type="entry name" value="AB_hydrolase_sf"/>
</dbReference>
<proteinExistence type="predicted"/>
<dbReference type="InterPro" id="IPR000073">
    <property type="entry name" value="AB_hydrolase_1"/>
</dbReference>
<dbReference type="Pfam" id="PF00561">
    <property type="entry name" value="Abhydrolase_1"/>
    <property type="match status" value="1"/>
</dbReference>
<organism evidence="2">
    <name type="scientific">marine metagenome</name>
    <dbReference type="NCBI Taxonomy" id="408172"/>
    <lineage>
        <taxon>unclassified sequences</taxon>
        <taxon>metagenomes</taxon>
        <taxon>ecological metagenomes</taxon>
    </lineage>
</organism>
<feature type="non-terminal residue" evidence="2">
    <location>
        <position position="1"/>
    </location>
</feature>
<dbReference type="InterPro" id="IPR029058">
    <property type="entry name" value="AB_hydrolase_fold"/>
</dbReference>
<dbReference type="Gene3D" id="3.40.50.1820">
    <property type="entry name" value="alpha/beta hydrolase"/>
    <property type="match status" value="1"/>
</dbReference>
<gene>
    <name evidence="2" type="ORF">METZ01_LOCUS120062</name>
</gene>
<dbReference type="PRINTS" id="PR00111">
    <property type="entry name" value="ABHYDROLASE"/>
</dbReference>
<protein>
    <recommendedName>
        <fullName evidence="1">AB hydrolase-1 domain-containing protein</fullName>
    </recommendedName>
</protein>
<dbReference type="PANTHER" id="PTHR43798:SF24">
    <property type="entry name" value="CIS-3-ALKYL-4-ALKYLOXETAN-2-ONE DECARBOXYLASE"/>
    <property type="match status" value="1"/>
</dbReference>
<evidence type="ECO:0000259" key="1">
    <source>
        <dbReference type="Pfam" id="PF00561"/>
    </source>
</evidence>